<protein>
    <submittedName>
        <fullName evidence="2">Reverse transcriptase</fullName>
    </submittedName>
</protein>
<reference evidence="2" key="2">
    <citation type="submission" date="2015-06" db="UniProtKB">
        <authorList>
            <consortium name="EnsemblPlants"/>
        </authorList>
    </citation>
    <scope>IDENTIFICATION</scope>
    <source>
        <strain evidence="2">DM1-3 516 R44</strain>
    </source>
</reference>
<dbReference type="EnsemblPlants" id="PGSC0003DMT400088562">
    <property type="protein sequence ID" value="PGSC0003DMT400088562"/>
    <property type="gene ID" value="PGSC0003DMG400038133"/>
</dbReference>
<dbReference type="Gramene" id="PGSC0003DMT400088562">
    <property type="protein sequence ID" value="PGSC0003DMT400088562"/>
    <property type="gene ID" value="PGSC0003DMG400038133"/>
</dbReference>
<organism evidence="2 3">
    <name type="scientific">Solanum tuberosum</name>
    <name type="common">Potato</name>
    <dbReference type="NCBI Taxonomy" id="4113"/>
    <lineage>
        <taxon>Eukaryota</taxon>
        <taxon>Viridiplantae</taxon>
        <taxon>Streptophyta</taxon>
        <taxon>Embryophyta</taxon>
        <taxon>Tracheophyta</taxon>
        <taxon>Spermatophyta</taxon>
        <taxon>Magnoliopsida</taxon>
        <taxon>eudicotyledons</taxon>
        <taxon>Gunneridae</taxon>
        <taxon>Pentapetalae</taxon>
        <taxon>asterids</taxon>
        <taxon>lamiids</taxon>
        <taxon>Solanales</taxon>
        <taxon>Solanaceae</taxon>
        <taxon>Solanoideae</taxon>
        <taxon>Solaneae</taxon>
        <taxon>Solanum</taxon>
    </lineage>
</organism>
<reference evidence="3" key="1">
    <citation type="journal article" date="2011" name="Nature">
        <title>Genome sequence and analysis of the tuber crop potato.</title>
        <authorList>
            <consortium name="The Potato Genome Sequencing Consortium"/>
        </authorList>
    </citation>
    <scope>NUCLEOTIDE SEQUENCE [LARGE SCALE GENOMIC DNA]</scope>
    <source>
        <strain evidence="3">cv. DM1-3 516 R44</strain>
    </source>
</reference>
<dbReference type="InParanoid" id="M1DG87"/>
<dbReference type="HOGENOM" id="CLU_926191_0_0_1"/>
<evidence type="ECO:0000313" key="2">
    <source>
        <dbReference type="EnsemblPlants" id="PGSC0003DMT400088562"/>
    </source>
</evidence>
<keyword evidence="3" id="KW-1185">Reference proteome</keyword>
<accession>M1DG87</accession>
<dbReference type="OMA" id="KILPDSW"/>
<feature type="compositionally biased region" description="Basic and acidic residues" evidence="1">
    <location>
        <begin position="193"/>
        <end position="210"/>
    </location>
</feature>
<dbReference type="Proteomes" id="UP000011115">
    <property type="component" value="Unassembled WGS sequence"/>
</dbReference>
<dbReference type="InterPro" id="IPR053098">
    <property type="entry name" value="Petuviruses_polyprotein"/>
</dbReference>
<dbReference type="AlphaFoldDB" id="M1DG87"/>
<feature type="region of interest" description="Disordered" evidence="1">
    <location>
        <begin position="193"/>
        <end position="214"/>
    </location>
</feature>
<dbReference type="PANTHER" id="PTHR48435:SF1">
    <property type="entry name" value="POLYPROTEIN"/>
    <property type="match status" value="1"/>
</dbReference>
<name>M1DG87_SOLTU</name>
<proteinExistence type="predicted"/>
<evidence type="ECO:0000256" key="1">
    <source>
        <dbReference type="SAM" id="MobiDB-lite"/>
    </source>
</evidence>
<dbReference type="PANTHER" id="PTHR48435">
    <property type="entry name" value="POLYPROTEIN"/>
    <property type="match status" value="1"/>
</dbReference>
<evidence type="ECO:0000313" key="3">
    <source>
        <dbReference type="Proteomes" id="UP000011115"/>
    </source>
</evidence>
<dbReference type="PaxDb" id="4113-PGSC0003DMT400088562"/>
<sequence length="252" mass="29291">MLMIQVQIQGSPQDRDVIQAILHSQIVWRVQNHAMSLPLPSGENVLLLNVDAINGTTICNEIPRKLAREELVKILPDSWVTNYKKLRRLNEPPQSFVQKQNKTVSTSFDHSYVTKTIKTTIDFQMYHPSSMSHIPKNSKVFSSNFSDIKIQQDWIKEFDNEGRNILWFKCPFTGHCPWDIECSNQEEGIEWDEHHHGKETKPKKMEKREISQTYENGDSSIGLLCRPGKNEFLVSYKPKNWPALPSPNKYRK</sequence>
<dbReference type="eggNOG" id="ENOG502STW4">
    <property type="taxonomic scope" value="Eukaryota"/>
</dbReference>